<reference evidence="13" key="1">
    <citation type="submission" date="2025-08" db="UniProtKB">
        <authorList>
            <consortium name="RefSeq"/>
        </authorList>
    </citation>
    <scope>IDENTIFICATION</scope>
</reference>
<dbReference type="Gene3D" id="1.20.1070.10">
    <property type="entry name" value="Rhodopsin 7-helix transmembrane proteins"/>
    <property type="match status" value="1"/>
</dbReference>
<evidence type="ECO:0000313" key="13">
    <source>
        <dbReference type="RefSeq" id="XP_035828286.1"/>
    </source>
</evidence>
<dbReference type="PROSITE" id="PS51257">
    <property type="entry name" value="PROKAR_LIPOPROTEIN"/>
    <property type="match status" value="1"/>
</dbReference>
<dbReference type="CDD" id="cd00637">
    <property type="entry name" value="7tm_classA_rhodopsin-like"/>
    <property type="match status" value="1"/>
</dbReference>
<comment type="subcellular location">
    <subcellularLocation>
        <location evidence="1">Cell membrane</location>
        <topology evidence="1">Multi-pass membrane protein</topology>
    </subcellularLocation>
</comment>
<proteinExistence type="predicted"/>
<evidence type="ECO:0000256" key="2">
    <source>
        <dbReference type="ARBA" id="ARBA00022475"/>
    </source>
</evidence>
<dbReference type="Proteomes" id="UP000694888">
    <property type="component" value="Unplaced"/>
</dbReference>
<dbReference type="Pfam" id="PF00001">
    <property type="entry name" value="7tm_1"/>
    <property type="match status" value="1"/>
</dbReference>
<keyword evidence="12" id="KW-1185">Reference proteome</keyword>
<dbReference type="PRINTS" id="PR00237">
    <property type="entry name" value="GPCRRHODOPSN"/>
</dbReference>
<dbReference type="PANTHER" id="PTHR24228">
    <property type="entry name" value="B2 BRADYKININ RECEPTOR/ANGIOTENSIN II RECEPTOR"/>
    <property type="match status" value="1"/>
</dbReference>
<evidence type="ECO:0000256" key="6">
    <source>
        <dbReference type="ARBA" id="ARBA00023136"/>
    </source>
</evidence>
<keyword evidence="4 10" id="KW-1133">Transmembrane helix</keyword>
<feature type="domain" description="G-protein coupled receptors family 1 profile" evidence="11">
    <location>
        <begin position="15"/>
        <end position="102"/>
    </location>
</feature>
<feature type="transmembrane region" description="Helical" evidence="10">
    <location>
        <begin position="82"/>
        <end position="102"/>
    </location>
</feature>
<evidence type="ECO:0000256" key="8">
    <source>
        <dbReference type="ARBA" id="ARBA00023224"/>
    </source>
</evidence>
<feature type="region of interest" description="Disordered" evidence="9">
    <location>
        <begin position="126"/>
        <end position="161"/>
    </location>
</feature>
<protein>
    <submittedName>
        <fullName evidence="13">Melatonin receptor type 1B-like</fullName>
    </submittedName>
</protein>
<evidence type="ECO:0000256" key="1">
    <source>
        <dbReference type="ARBA" id="ARBA00004651"/>
    </source>
</evidence>
<dbReference type="RefSeq" id="XP_035828286.1">
    <property type="nucleotide sequence ID" value="XM_035972393.1"/>
</dbReference>
<evidence type="ECO:0000259" key="11">
    <source>
        <dbReference type="PROSITE" id="PS50262"/>
    </source>
</evidence>
<keyword evidence="2" id="KW-1003">Cell membrane</keyword>
<keyword evidence="8" id="KW-0807">Transducer</keyword>
<keyword evidence="3 10" id="KW-0812">Transmembrane</keyword>
<sequence length="191" mass="21802">MGWGIYKFDPKRWNCIFSRKAAPSYSIFFASCGVILPLTVCALAYVTIWVTFAQSKRKLQRFPGAVVSGNPSMYEAKLTKNLFVVWLAFFICWIPMNTLLFVDPKEHLMLQGEEQDLSFVTPRQFRQPARASRPGKPPTGSTTRQTCDVRGSGQPGKMPARLFLRTQRRHRYPWQRRADSEERSGEGTGSC</sequence>
<gene>
    <name evidence="13" type="primary">LOC118478558</name>
</gene>
<feature type="transmembrane region" description="Helical" evidence="10">
    <location>
        <begin position="27"/>
        <end position="52"/>
    </location>
</feature>
<dbReference type="InterPro" id="IPR017452">
    <property type="entry name" value="GPCR_Rhodpsn_7TM"/>
</dbReference>
<organism evidence="12 13">
    <name type="scientific">Aplysia californica</name>
    <name type="common">California sea hare</name>
    <dbReference type="NCBI Taxonomy" id="6500"/>
    <lineage>
        <taxon>Eukaryota</taxon>
        <taxon>Metazoa</taxon>
        <taxon>Spiralia</taxon>
        <taxon>Lophotrochozoa</taxon>
        <taxon>Mollusca</taxon>
        <taxon>Gastropoda</taxon>
        <taxon>Heterobranchia</taxon>
        <taxon>Euthyneura</taxon>
        <taxon>Tectipleura</taxon>
        <taxon>Aplysiida</taxon>
        <taxon>Aplysioidea</taxon>
        <taxon>Aplysiidae</taxon>
        <taxon>Aplysia</taxon>
    </lineage>
</organism>
<evidence type="ECO:0000256" key="4">
    <source>
        <dbReference type="ARBA" id="ARBA00022989"/>
    </source>
</evidence>
<dbReference type="PANTHER" id="PTHR24228:SF75">
    <property type="entry name" value="G-PROTEIN COUPLED RECEPTORS FAMILY 1 PROFILE DOMAIN-CONTAINING PROTEIN"/>
    <property type="match status" value="1"/>
</dbReference>
<dbReference type="GeneID" id="118478558"/>
<evidence type="ECO:0000256" key="7">
    <source>
        <dbReference type="ARBA" id="ARBA00023170"/>
    </source>
</evidence>
<accession>A0ABM1W0U3</accession>
<evidence type="ECO:0000256" key="3">
    <source>
        <dbReference type="ARBA" id="ARBA00022692"/>
    </source>
</evidence>
<evidence type="ECO:0000256" key="10">
    <source>
        <dbReference type="SAM" id="Phobius"/>
    </source>
</evidence>
<keyword evidence="6 10" id="KW-0472">Membrane</keyword>
<keyword evidence="5" id="KW-0297">G-protein coupled receptor</keyword>
<evidence type="ECO:0000256" key="9">
    <source>
        <dbReference type="SAM" id="MobiDB-lite"/>
    </source>
</evidence>
<dbReference type="PROSITE" id="PS50262">
    <property type="entry name" value="G_PROTEIN_RECEP_F1_2"/>
    <property type="match status" value="1"/>
</dbReference>
<dbReference type="InterPro" id="IPR000276">
    <property type="entry name" value="GPCR_Rhodpsn"/>
</dbReference>
<evidence type="ECO:0000256" key="5">
    <source>
        <dbReference type="ARBA" id="ARBA00023040"/>
    </source>
</evidence>
<evidence type="ECO:0000313" key="12">
    <source>
        <dbReference type="Proteomes" id="UP000694888"/>
    </source>
</evidence>
<keyword evidence="7" id="KW-0675">Receptor</keyword>
<name>A0ABM1W0U3_APLCA</name>
<dbReference type="SUPFAM" id="SSF81321">
    <property type="entry name" value="Family A G protein-coupled receptor-like"/>
    <property type="match status" value="1"/>
</dbReference>